<gene>
    <name evidence="1" type="ORF">NC99_19520</name>
</gene>
<reference evidence="2" key="1">
    <citation type="submission" date="2015-07" db="EMBL/GenBank/DDBJ databases">
        <title>Genome sequencing of Sunxiuqinia dokdonensis strain SK.</title>
        <authorList>
            <person name="Ahn S."/>
            <person name="Kim B.-C."/>
        </authorList>
    </citation>
    <scope>NUCLEOTIDE SEQUENCE [LARGE SCALE GENOMIC DNA]</scope>
    <source>
        <strain evidence="2">SK</strain>
    </source>
</reference>
<dbReference type="Proteomes" id="UP000036958">
    <property type="component" value="Unassembled WGS sequence"/>
</dbReference>
<evidence type="ECO:0000313" key="2">
    <source>
        <dbReference type="Proteomes" id="UP000036958"/>
    </source>
</evidence>
<organism evidence="1 2">
    <name type="scientific">Sunxiuqinia dokdonensis</name>
    <dbReference type="NCBI Taxonomy" id="1409788"/>
    <lineage>
        <taxon>Bacteria</taxon>
        <taxon>Pseudomonadati</taxon>
        <taxon>Bacteroidota</taxon>
        <taxon>Bacteroidia</taxon>
        <taxon>Marinilabiliales</taxon>
        <taxon>Prolixibacteraceae</taxon>
        <taxon>Sunxiuqinia</taxon>
    </lineage>
</organism>
<keyword evidence="2" id="KW-1185">Reference proteome</keyword>
<name>A0A0L8V9W1_9BACT</name>
<protein>
    <submittedName>
        <fullName evidence="1">Uncharacterized protein</fullName>
    </submittedName>
</protein>
<comment type="caution">
    <text evidence="1">The sequence shown here is derived from an EMBL/GenBank/DDBJ whole genome shotgun (WGS) entry which is preliminary data.</text>
</comment>
<sequence>MQLYYKHANPLDLKLKYRWMITKLDPYFLTDPDLHRDDG</sequence>
<dbReference type="EMBL" id="LGIA01000147">
    <property type="protein sequence ID" value="KOH45260.1"/>
    <property type="molecule type" value="Genomic_DNA"/>
</dbReference>
<proteinExistence type="predicted"/>
<evidence type="ECO:0000313" key="1">
    <source>
        <dbReference type="EMBL" id="KOH45260.1"/>
    </source>
</evidence>
<accession>A0A0L8V9W1</accession>
<dbReference type="AlphaFoldDB" id="A0A0L8V9W1"/>